<evidence type="ECO:0000313" key="1">
    <source>
        <dbReference type="EMBL" id="MBI2876413.1"/>
    </source>
</evidence>
<gene>
    <name evidence="1" type="ORF">HYY20_05990</name>
</gene>
<comment type="caution">
    <text evidence="1">The sequence shown here is derived from an EMBL/GenBank/DDBJ whole genome shotgun (WGS) entry which is preliminary data.</text>
</comment>
<organism evidence="1 2">
    <name type="scientific">Tectimicrobiota bacterium</name>
    <dbReference type="NCBI Taxonomy" id="2528274"/>
    <lineage>
        <taxon>Bacteria</taxon>
        <taxon>Pseudomonadati</taxon>
        <taxon>Nitrospinota/Tectimicrobiota group</taxon>
        <taxon>Candidatus Tectimicrobiota</taxon>
    </lineage>
</organism>
<name>A0A932CN83_UNCTE</name>
<protein>
    <submittedName>
        <fullName evidence="1">Uncharacterized protein</fullName>
    </submittedName>
</protein>
<dbReference type="AlphaFoldDB" id="A0A932CN83"/>
<sequence length="71" mass="7139">MGGLSPSNARDNSGMAPLLEVRVASSEPPRIDGSGNTIPDFLITEVDQAAGLVSCSYGPSGPGQGRGGPIR</sequence>
<accession>A0A932CN83</accession>
<dbReference type="EMBL" id="JACPRF010000183">
    <property type="protein sequence ID" value="MBI2876413.1"/>
    <property type="molecule type" value="Genomic_DNA"/>
</dbReference>
<dbReference type="Proteomes" id="UP000769766">
    <property type="component" value="Unassembled WGS sequence"/>
</dbReference>
<reference evidence="1" key="1">
    <citation type="submission" date="2020-07" db="EMBL/GenBank/DDBJ databases">
        <title>Huge and variable diversity of episymbiotic CPR bacteria and DPANN archaea in groundwater ecosystems.</title>
        <authorList>
            <person name="He C.Y."/>
            <person name="Keren R."/>
            <person name="Whittaker M."/>
            <person name="Farag I.F."/>
            <person name="Doudna J."/>
            <person name="Cate J.H.D."/>
            <person name="Banfield J.F."/>
        </authorList>
    </citation>
    <scope>NUCLEOTIDE SEQUENCE</scope>
    <source>
        <strain evidence="1">NC_groundwater_672_Ag_B-0.1um_62_36</strain>
    </source>
</reference>
<evidence type="ECO:0000313" key="2">
    <source>
        <dbReference type="Proteomes" id="UP000769766"/>
    </source>
</evidence>
<proteinExistence type="predicted"/>